<gene>
    <name evidence="10" type="ORF">CMQ_7952</name>
</gene>
<dbReference type="OrthoDB" id="414075at2759"/>
<evidence type="ECO:0000256" key="2">
    <source>
        <dbReference type="ARBA" id="ARBA00009070"/>
    </source>
</evidence>
<evidence type="ECO:0000256" key="4">
    <source>
        <dbReference type="ARBA" id="ARBA00022980"/>
    </source>
</evidence>
<name>F0XS76_GROCL</name>
<keyword evidence="3" id="KW-0809">Transit peptide</keyword>
<sequence length="367" mass="40465">MAATSRGGQAVSALFHAQSRTASCARCAQTRSSPFFFSWPATSRRLYSAAAATEAEPSPSPPSTAAAVASREEPVAVSHPGFRIRAGLLLSRPPLLTREPTAFESAFYLYQKRLNERLSGSFRKNVYFKPDTTPALDWRLQLRDRRGTPARDIGSYEGGKGGHGRGGARAWDDELTLDDPLATELTQPDRLRERIISDADLRVSEDGERLSEADRVRVERPQPRTTAADGDLTTGEGANPRRLDRRLDRTLYLVVRGADGTWGFPTADVQTNENLHETAARALESAAGVDMNTWIVGRVPIAHIVQSTDATDGEKTFFLKGRIMAGQANLEGNTSGLTDFKWLTKEELAKELPWYYYSGVKHAMPER</sequence>
<evidence type="ECO:0000256" key="3">
    <source>
        <dbReference type="ARBA" id="ARBA00022946"/>
    </source>
</evidence>
<reference evidence="10 11" key="1">
    <citation type="journal article" date="2011" name="Proc. Natl. Acad. Sci. U.S.A.">
        <title>Genome and transcriptome analyses of the mountain pine beetle-fungal symbiont Grosmannia clavigera, a lodgepole pine pathogen.</title>
        <authorList>
            <person name="DiGuistini S."/>
            <person name="Wang Y."/>
            <person name="Liao N.Y."/>
            <person name="Taylor G."/>
            <person name="Tanguay P."/>
            <person name="Feau N."/>
            <person name="Henrissat B."/>
            <person name="Chan S.K."/>
            <person name="Hesse-Orce U."/>
            <person name="Alamouti S.M."/>
            <person name="Tsui C.K.M."/>
            <person name="Docking R.T."/>
            <person name="Levasseur A."/>
            <person name="Haridas S."/>
            <person name="Robertson G."/>
            <person name="Birol I."/>
            <person name="Holt R.A."/>
            <person name="Marra M.A."/>
            <person name="Hamelin R.C."/>
            <person name="Hirst M."/>
            <person name="Jones S.J.M."/>
            <person name="Bohlmann J."/>
            <person name="Breuil C."/>
        </authorList>
    </citation>
    <scope>NUCLEOTIDE SEQUENCE [LARGE SCALE GENOMIC DNA]</scope>
    <source>
        <strain evidence="11">kw1407 / UAMH 11150</strain>
    </source>
</reference>
<dbReference type="InParanoid" id="F0XS76"/>
<dbReference type="SUPFAM" id="SSF55811">
    <property type="entry name" value="Nudix"/>
    <property type="match status" value="1"/>
</dbReference>
<dbReference type="eggNOG" id="KOG4548">
    <property type="taxonomic scope" value="Eukaryota"/>
</dbReference>
<dbReference type="GeneID" id="25981553"/>
<dbReference type="Pfam" id="PF11788">
    <property type="entry name" value="MRP-L46"/>
    <property type="match status" value="1"/>
</dbReference>
<dbReference type="HOGENOM" id="CLU_040204_1_1_1"/>
<dbReference type="EMBL" id="GL629990">
    <property type="protein sequence ID" value="EFW99584.1"/>
    <property type="molecule type" value="Genomic_DNA"/>
</dbReference>
<dbReference type="GO" id="GO:0005762">
    <property type="term" value="C:mitochondrial large ribosomal subunit"/>
    <property type="evidence" value="ECO:0007669"/>
    <property type="project" value="TreeGrafter"/>
</dbReference>
<dbReference type="InterPro" id="IPR015797">
    <property type="entry name" value="NUDIX_hydrolase-like_dom_sf"/>
</dbReference>
<feature type="region of interest" description="Disordered" evidence="8">
    <location>
        <begin position="149"/>
        <end position="168"/>
    </location>
</feature>
<dbReference type="GO" id="GO:0003735">
    <property type="term" value="F:structural constituent of ribosome"/>
    <property type="evidence" value="ECO:0007669"/>
    <property type="project" value="InterPro"/>
</dbReference>
<evidence type="ECO:0000256" key="8">
    <source>
        <dbReference type="SAM" id="MobiDB-lite"/>
    </source>
</evidence>
<proteinExistence type="inferred from homology"/>
<evidence type="ECO:0000256" key="7">
    <source>
        <dbReference type="ARBA" id="ARBA00035190"/>
    </source>
</evidence>
<dbReference type="Gene3D" id="3.90.79.10">
    <property type="entry name" value="Nucleoside Triphosphate Pyrophosphohydrolase"/>
    <property type="match status" value="1"/>
</dbReference>
<dbReference type="Proteomes" id="UP000007796">
    <property type="component" value="Unassembled WGS sequence"/>
</dbReference>
<dbReference type="FunCoup" id="F0XS76">
    <property type="interactions" value="385"/>
</dbReference>
<dbReference type="AlphaFoldDB" id="F0XS76"/>
<evidence type="ECO:0000313" key="10">
    <source>
        <dbReference type="EMBL" id="EFW99584.1"/>
    </source>
</evidence>
<keyword evidence="5" id="KW-0496">Mitochondrion</keyword>
<protein>
    <recommendedName>
        <fullName evidence="7">Large ribosomal subunit protein mL46</fullName>
    </recommendedName>
</protein>
<evidence type="ECO:0000256" key="1">
    <source>
        <dbReference type="ARBA" id="ARBA00004173"/>
    </source>
</evidence>
<feature type="domain" description="Large ribosomal subunit protein mL46 N-terminal" evidence="9">
    <location>
        <begin position="83"/>
        <end position="229"/>
    </location>
</feature>
<evidence type="ECO:0000313" key="11">
    <source>
        <dbReference type="Proteomes" id="UP000007796"/>
    </source>
</evidence>
<dbReference type="InterPro" id="IPR033650">
    <property type="entry name" value="Ribosomal_mL46_NUDIX"/>
</dbReference>
<comment type="similarity">
    <text evidence="2">Belongs to the mitochondrion-specific ribosomal protein mL46 family.</text>
</comment>
<evidence type="ECO:0000256" key="5">
    <source>
        <dbReference type="ARBA" id="ARBA00023128"/>
    </source>
</evidence>
<feature type="compositionally biased region" description="Gly residues" evidence="8">
    <location>
        <begin position="156"/>
        <end position="167"/>
    </location>
</feature>
<dbReference type="CDD" id="cd04661">
    <property type="entry name" value="NUDIX_MRP_L46"/>
    <property type="match status" value="1"/>
</dbReference>
<evidence type="ECO:0000256" key="6">
    <source>
        <dbReference type="ARBA" id="ARBA00023274"/>
    </source>
</evidence>
<accession>F0XS76</accession>
<evidence type="ECO:0000259" key="9">
    <source>
        <dbReference type="Pfam" id="PF11788"/>
    </source>
</evidence>
<dbReference type="PANTHER" id="PTHR13124">
    <property type="entry name" value="39S RIBOSOMAL PROTEIN L46, MITOCHONDRIAL PRECURSOR-RELATED"/>
    <property type="match status" value="1"/>
</dbReference>
<keyword evidence="6" id="KW-0687">Ribonucleoprotein</keyword>
<keyword evidence="4" id="KW-0689">Ribosomal protein</keyword>
<dbReference type="STRING" id="655863.F0XS76"/>
<dbReference type="InterPro" id="IPR021757">
    <property type="entry name" value="Ribosomal_mL46_N"/>
</dbReference>
<feature type="region of interest" description="Disordered" evidence="8">
    <location>
        <begin position="206"/>
        <end position="241"/>
    </location>
</feature>
<dbReference type="PANTHER" id="PTHR13124:SF12">
    <property type="entry name" value="LARGE RIBOSOMAL SUBUNIT PROTEIN ML46"/>
    <property type="match status" value="1"/>
</dbReference>
<organism evidence="11">
    <name type="scientific">Grosmannia clavigera (strain kw1407 / UAMH 11150)</name>
    <name type="common">Blue stain fungus</name>
    <name type="synonym">Graphiocladiella clavigera</name>
    <dbReference type="NCBI Taxonomy" id="655863"/>
    <lineage>
        <taxon>Eukaryota</taxon>
        <taxon>Fungi</taxon>
        <taxon>Dikarya</taxon>
        <taxon>Ascomycota</taxon>
        <taxon>Pezizomycotina</taxon>
        <taxon>Sordariomycetes</taxon>
        <taxon>Sordariomycetidae</taxon>
        <taxon>Ophiostomatales</taxon>
        <taxon>Ophiostomataceae</taxon>
        <taxon>Leptographium</taxon>
    </lineage>
</organism>
<feature type="compositionally biased region" description="Basic and acidic residues" evidence="8">
    <location>
        <begin position="206"/>
        <end position="222"/>
    </location>
</feature>
<keyword evidence="11" id="KW-1185">Reference proteome</keyword>
<dbReference type="InterPro" id="IPR040008">
    <property type="entry name" value="Ribosomal_mL46"/>
</dbReference>
<dbReference type="RefSeq" id="XP_014169067.1">
    <property type="nucleotide sequence ID" value="XM_014313592.1"/>
</dbReference>
<comment type="subcellular location">
    <subcellularLocation>
        <location evidence="1">Mitochondrion</location>
    </subcellularLocation>
</comment>